<dbReference type="PANTHER" id="PTHR21016">
    <property type="entry name" value="BETA-AMYLOID BINDING PROTEIN-RELATED"/>
    <property type="match status" value="1"/>
</dbReference>
<evidence type="ECO:0000256" key="2">
    <source>
        <dbReference type="ARBA" id="ARBA00022692"/>
    </source>
</evidence>
<gene>
    <name evidence="7" type="ORF">B7H23_15130</name>
</gene>
<keyword evidence="2 5" id="KW-0812">Transmembrane</keyword>
<evidence type="ECO:0000313" key="8">
    <source>
        <dbReference type="Proteomes" id="UP000215405"/>
    </source>
</evidence>
<dbReference type="InterPro" id="IPR007829">
    <property type="entry name" value="TM2"/>
</dbReference>
<dbReference type="Pfam" id="PF05154">
    <property type="entry name" value="TM2"/>
    <property type="match status" value="1"/>
</dbReference>
<dbReference type="AlphaFoldDB" id="A0A231UU63"/>
<evidence type="ECO:0000256" key="3">
    <source>
        <dbReference type="ARBA" id="ARBA00022989"/>
    </source>
</evidence>
<proteinExistence type="predicted"/>
<dbReference type="EMBL" id="NBYO01000003">
    <property type="protein sequence ID" value="OXS99477.1"/>
    <property type="molecule type" value="Genomic_DNA"/>
</dbReference>
<evidence type="ECO:0000256" key="1">
    <source>
        <dbReference type="ARBA" id="ARBA00004141"/>
    </source>
</evidence>
<accession>A0A231UU63</accession>
<protein>
    <recommendedName>
        <fullName evidence="6">TM2 domain-containing protein</fullName>
    </recommendedName>
</protein>
<dbReference type="InterPro" id="IPR050932">
    <property type="entry name" value="TM2D1-3-like"/>
</dbReference>
<keyword evidence="3 5" id="KW-1133">Transmembrane helix</keyword>
<evidence type="ECO:0000259" key="6">
    <source>
        <dbReference type="Pfam" id="PF05154"/>
    </source>
</evidence>
<evidence type="ECO:0000256" key="4">
    <source>
        <dbReference type="ARBA" id="ARBA00023136"/>
    </source>
</evidence>
<sequence length="80" mass="9111">MKTKGIAYLLWALCLLGICGAHRFYTGRWVTGLIWFFTVGLLGIGQIVDLFLIPGQVRAANLDDRMEALETEKRVRERLD</sequence>
<evidence type="ECO:0000256" key="5">
    <source>
        <dbReference type="SAM" id="Phobius"/>
    </source>
</evidence>
<dbReference type="PANTHER" id="PTHR21016:SF25">
    <property type="entry name" value="TM2 DOMAIN-CONTAINING PROTEIN DDB_G0277895-RELATED"/>
    <property type="match status" value="1"/>
</dbReference>
<comment type="caution">
    <text evidence="7">The sequence shown here is derived from an EMBL/GenBank/DDBJ whole genome shotgun (WGS) entry which is preliminary data.</text>
</comment>
<dbReference type="Proteomes" id="UP000215405">
    <property type="component" value="Unassembled WGS sequence"/>
</dbReference>
<dbReference type="OrthoDB" id="2004788at2"/>
<feature type="transmembrane region" description="Helical" evidence="5">
    <location>
        <begin position="33"/>
        <end position="53"/>
    </location>
</feature>
<name>A0A231UU63_9HYPH</name>
<keyword evidence="4 5" id="KW-0472">Membrane</keyword>
<feature type="domain" description="TM2" evidence="6">
    <location>
        <begin position="2"/>
        <end position="51"/>
    </location>
</feature>
<keyword evidence="8" id="KW-1185">Reference proteome</keyword>
<comment type="subcellular location">
    <subcellularLocation>
        <location evidence="1">Membrane</location>
        <topology evidence="1">Multi-pass membrane protein</topology>
    </subcellularLocation>
</comment>
<organism evidence="7 8">
    <name type="scientific">Notoacmeibacter marinus</name>
    <dbReference type="NCBI Taxonomy" id="1876515"/>
    <lineage>
        <taxon>Bacteria</taxon>
        <taxon>Pseudomonadati</taxon>
        <taxon>Pseudomonadota</taxon>
        <taxon>Alphaproteobacteria</taxon>
        <taxon>Hyphomicrobiales</taxon>
        <taxon>Notoacmeibacteraceae</taxon>
        <taxon>Notoacmeibacter</taxon>
    </lineage>
</organism>
<reference evidence="8" key="1">
    <citation type="journal article" date="2017" name="Int. J. Syst. Evol. Microbiol.">
        <title>Notoacmeibacter marinus gen. nov., sp. nov., isolated from the gut of a limpet and proposal of Notoacmeibacteraceae fam. nov. in the order Rhizobiales of the class Alphaproteobacteria.</title>
        <authorList>
            <person name="Huang Z."/>
            <person name="Guo F."/>
            <person name="Lai Q."/>
        </authorList>
    </citation>
    <scope>NUCLEOTIDE SEQUENCE [LARGE SCALE GENOMIC DNA]</scope>
    <source>
        <strain evidence="8">XMTR2A4</strain>
    </source>
</reference>
<dbReference type="RefSeq" id="WP_094078256.1">
    <property type="nucleotide sequence ID" value="NZ_NBYO01000003.1"/>
</dbReference>
<dbReference type="GO" id="GO:0016020">
    <property type="term" value="C:membrane"/>
    <property type="evidence" value="ECO:0007669"/>
    <property type="project" value="UniProtKB-SubCell"/>
</dbReference>
<evidence type="ECO:0000313" key="7">
    <source>
        <dbReference type="EMBL" id="OXS99477.1"/>
    </source>
</evidence>